<dbReference type="InterPro" id="IPR054141">
    <property type="entry name" value="TcdA1_RBD_2"/>
</dbReference>
<evidence type="ECO:0000259" key="6">
    <source>
        <dbReference type="Pfam" id="PF21963"/>
    </source>
</evidence>
<protein>
    <submittedName>
        <fullName evidence="7">Partially similar to A component of insecticidal toxin complex (Tc)</fullName>
    </submittedName>
</protein>
<evidence type="ECO:0000313" key="8">
    <source>
        <dbReference type="Proteomes" id="UP000008075"/>
    </source>
</evidence>
<dbReference type="InterPro" id="IPR040840">
    <property type="entry name" value="TcA_TcB_BD"/>
</dbReference>
<evidence type="ECO:0000259" key="3">
    <source>
        <dbReference type="Pfam" id="PF18276"/>
    </source>
</evidence>
<dbReference type="Pfam" id="PF18276">
    <property type="entry name" value="TcA_TcB_BD"/>
    <property type="match status" value="2"/>
</dbReference>
<dbReference type="GeneID" id="24904117"/>
<evidence type="ECO:0000259" key="5">
    <source>
        <dbReference type="Pfam" id="PF20220"/>
    </source>
</evidence>
<dbReference type="Proteomes" id="UP000008075">
    <property type="component" value="Chromosome"/>
</dbReference>
<reference evidence="7 8" key="1">
    <citation type="journal article" date="2011" name="PLoS ONE">
        <title>The entomopathogenic bacterial endosymbionts xenorhabdus and photorhabdus: convergent lifestyles from divergent genomes.</title>
        <authorList>
            <person name="Chaston J.M."/>
            <person name="Suen G."/>
            <person name="Tucker S.L."/>
            <person name="Andersen A.W."/>
            <person name="Bhasin A."/>
            <person name="Bode E."/>
            <person name="Bode H.B."/>
            <person name="Brachmann A.O."/>
            <person name="Cowles C.E."/>
            <person name="Cowles K.N."/>
            <person name="Darby C."/>
            <person name="de Leon L."/>
            <person name="Drace K."/>
            <person name="Du Z."/>
            <person name="Givaudan A."/>
            <person name="Herbert Tran E.E."/>
            <person name="Jewell K.A."/>
            <person name="Knack J.J."/>
            <person name="Krasomil-Osterfeld K.C."/>
            <person name="Kukor R."/>
            <person name="Lanois A."/>
            <person name="Latreille P."/>
            <person name="Leimgruber N.K."/>
            <person name="Lipke C.M."/>
            <person name="Liu R."/>
            <person name="Lu X."/>
            <person name="Martens E.C."/>
            <person name="Marri P.R."/>
            <person name="Medigue C."/>
            <person name="Menard M.L."/>
            <person name="Miller N.M."/>
            <person name="Morales-Soto N."/>
            <person name="Norton S."/>
            <person name="Ogier J.C."/>
            <person name="Orchard S.S."/>
            <person name="Park D."/>
            <person name="Park Y."/>
            <person name="Qurollo B.A."/>
            <person name="Sugar D.R."/>
            <person name="Richards G.R."/>
            <person name="Rouy Z."/>
            <person name="Slominski B."/>
            <person name="Slominski K."/>
            <person name="Snyder H."/>
            <person name="Tjaden B.C."/>
            <person name="van der Hoeven R."/>
            <person name="Welch R.D."/>
            <person name="Wheeler C."/>
            <person name="Xiang B."/>
            <person name="Barbazuk B."/>
            <person name="Gaudriault S."/>
            <person name="Goodner B."/>
            <person name="Slater S.C."/>
            <person name="Forst S."/>
            <person name="Goldman B.S."/>
            <person name="Goodrich-Blair H."/>
        </authorList>
    </citation>
    <scope>NUCLEOTIDE SEQUENCE [LARGE SCALE GENOMIC DNA]</scope>
    <source>
        <strain evidence="8">ATCC 19061 / DSM 3370 / CCUG 14189 / LMG 1036 / NCIMB 9965 / AN6</strain>
    </source>
</reference>
<keyword evidence="1" id="KW-0843">Virulence</keyword>
<gene>
    <name evidence="7" type="primary">tcdA</name>
    <name evidence="7" type="ordered locus">XNC1_2187</name>
</gene>
<dbReference type="eggNOG" id="COG0497">
    <property type="taxonomic scope" value="Bacteria"/>
</dbReference>
<dbReference type="RefSeq" id="WP_013184296.1">
    <property type="nucleotide sequence ID" value="NC_014228.1"/>
</dbReference>
<feature type="domain" description="Tc toxin complex TcA C-terminal TcB-binding" evidence="3">
    <location>
        <begin position="2168"/>
        <end position="2299"/>
    </location>
</feature>
<evidence type="ECO:0000259" key="4">
    <source>
        <dbReference type="Pfam" id="PF18413"/>
    </source>
</evidence>
<feature type="domain" description="TcdA1 receptor binding" evidence="6">
    <location>
        <begin position="1558"/>
        <end position="1641"/>
    </location>
</feature>
<dbReference type="HOGENOM" id="CLU_000823_0_0_6"/>
<name>D3VFD2_XENNA</name>
<organism evidence="7 8">
    <name type="scientific">Xenorhabdus nematophila (strain ATCC 19061 / DSM 3370 / CCUG 14189 / LMG 1036 / NCIMB 9965 / AN6)</name>
    <dbReference type="NCBI Taxonomy" id="406817"/>
    <lineage>
        <taxon>Bacteria</taxon>
        <taxon>Pseudomonadati</taxon>
        <taxon>Pseudomonadota</taxon>
        <taxon>Gammaproteobacteria</taxon>
        <taxon>Enterobacterales</taxon>
        <taxon>Morganellaceae</taxon>
        <taxon>Xenorhabdus</taxon>
    </lineage>
</organism>
<dbReference type="Pfam" id="PF20220">
    <property type="entry name" value="ABC_toxin_N"/>
    <property type="match status" value="1"/>
</dbReference>
<dbReference type="InterPro" id="IPR046839">
    <property type="entry name" value="ABC_toxin_N"/>
</dbReference>
<feature type="coiled-coil region" evidence="2">
    <location>
        <begin position="2141"/>
        <end position="2203"/>
    </location>
</feature>
<dbReference type="Pfam" id="PF03538">
    <property type="entry name" value="VRP1"/>
    <property type="match status" value="1"/>
</dbReference>
<dbReference type="STRING" id="406817.XNC1_2187"/>
<sequence length="2471" mass="280821">MNKFHLGISEVLKNKCGFHCSADICQHSFEQFRQKVSEHLSWSETRTLYDDALEDQKNHRLYEAKLLSRANPQLQNAIHLAMNNSDAVQYSYNNEFGSRTSQFVAPGSVASMFSPAAYLTELYREAWNLHTEDSLYHLDKRRPDLKHLTLNQQNMDEEISTLSLSNELLLEGIKKKTGLKDQNAVMQELAATQVTGITPYHDAYETVRQAMNLQDPQLKQLAASPAVAKVIPPASLLAMQNNILPEMFERLKNNIPEELTEENAVKLYQEYFGDTLPETVVTTEYLKNHRFEFNNEEITQFKEIEIFSRVNGKEQYIDDKLNFFHLNHHYEITRKYTQFEEYRKEINLLDYRLDSEITLHPKGKNRYMLTCTIKNIHVPVQLRVHIESETTKFKALHTVTLDSDSIKKEFDLSEFINQQSSELLTYNTLKIILTNVTNNTYNVILSSAKFEIKTKNISLLIKQEKLNLVRLISRIRLSRINISDEQKMEKVIMDTSFLPKVYMHRYGIDAEKATVLYNGIISVVNNGKQPSQFERLFNNPLWGNDKFVADNEQIDFTSNNIQERYKTILKCAFKVDDISFYHLLDVAVGNKGKSFVNNIDNLSALYRAKLLAEAHQLSLTELKLLLTTLGKNNVFLFGMNDKELAALIDNIYTITQWLQAKKWNVYQLLVMTTGTYDKTLTPEIQSLFNTVYHGLQDFYNAKRKAETVVHTSKPVLLEKMAHYIAASLQLPSENIAHAILLWADNLKPGDGQMTAEKFGDWLNAEYHSENNGSISTQEHAVQYCHCLAQLAMIYRALELGEVAFQLFVKSPEYFGILSEATRMPLSLITLTRFSDWFHSLGEQASTILTAFTARTLTEEQLAHAMNLDTALLKQANIQAVASGNTKELKHREELAGKEQKILFTDWPSIDATLQWVNLSQTFNIPPQHMAALVKLNQNPEYANWQQAAVLLSAGLDSQKTHILNNYLDEVRSTAFSQYYIRAIPASALHINTREDLYQHLLIDNQVSASIKTTRIAEAISSVQLYINRALQKVEADGFKTDVTTRQFFTDWDKYNKRYSTWAGVSQLVYYPENYIDPTMRIGQTHMMDNLLQSISQSQLNTNTVEDAFKTYLTEFEKVANLEIVGAYHDHIHNHEGLTYFIGQSKTDVGEYYWRSVDHTKFSDGKFAANAWSEWHKIDCPINPCRGLLHPVIYKSRLHLVWLEQKEQAQPNKAKKAEGQAQPNQVKKVKVEKNYRYELKLAYIRYDGSWNAPLTFALPQKAVKLLEKSNDPISLYCAHCPDNNTLLTMFHKTEKETKDYQSGNVHGLYISADMNAKEMDKWNDYHESGHTHFDTINAKRVNIPCTKSGYTLSSTSIGHSNANSWGTHGLTQLSRGSIPIISLDGSEISISPKIGIAYCGNTAALSSQCNLMAKHGKVGDKFTIYTNIIPGTPHIYPVYQHSGSGANRLLFSIEGNKKSGEHYATVSLHDSSEKNSGKFSGNEGFIDNKNGSGDAFNKDFSIILTQQQNTDTPHSPFYSFVPMPWERSFYPFSWLDFHEWRPVTTYSRTDAKQAVNIDTGIDLDNIKVTIKSGDYKTDFTGKEHTKYPESEDLKNIVYSFSPVKINISKLNFIANTANIEITFSAVAKDGRHLGSETFNLSVHQKIKKVDDNTPMLLCHNSNGVQYMQWDKASIRLNTLFAHQLVKLAGNGIDAILNIETQKIREPGMTDSTETEMDFSGANALYFWELFYYTPMMVAQRLLQEQKFDEANRWLKYIFSPSGYTIQGHHKDYHWNVRPLLEQTSWNSHPLASVDPDAIAQHDPTHYKLATFMRTLDLLIARGDHAYRQLERDTLNEAKMWYVQALHLLGDTPSLPMNSVWSEPSLENAASITTQRAYTLALAAAQHKEAPPAEASEPLYTANSLTNLFLPQVNEFMLDYWKKLKQRLYNLRHNLSIDGQPLYLPIYAKAADPKALLSAAVTRSQGGNEMPQAFMPLWRFPRMLENARGMVSHLIQFGTTLQAIIERQDAEALNALLHNQAKELMLTTLKIQDKTLDELDAEKTGLEKSKAGAQSRYDHYHGLYEEDVNPGEKSAIEMRATSQGIASGTKGLYMAAAALEIVPNIYGLAVGGSRYGAVANAIAIGGEVIAGSLQTRADVVAQSEAWRRRRQEWEIQYKSAEAELKQIDAQLNSLLVRREAAVLQKQNLTTQQEQTEAQLSFMQTKFSNQALYHWLRGRLAAIYFQFYDLTVSRCLMAEQAYRWETNQLKASFIKPGAWQGTYAGLLAGETLMLNLAQMEDSHLRYEQRALEVVRTVSMAEVYKSSDDAFNLPKKLSQMLEKSAGDYGQDGNTLSLRTDNKDASSLKAAISLASLKINDDYPQFEDRIRRIKQISVTLPALLGPYQDIQAILSYGSANNGLARGCESLAVSHGINDSGQFQLDFNDGKFLPFEGIPVDDKGTFTLSFPNARGKQKMILQNLNDIILHIRYTINK</sequence>
<dbReference type="KEGG" id="xne:XNC1_2187"/>
<keyword evidence="8" id="KW-1185">Reference proteome</keyword>
<dbReference type="Pfam" id="PF18413">
    <property type="entry name" value="Neuraminidase"/>
    <property type="match status" value="1"/>
</dbReference>
<dbReference type="InterPro" id="IPR018003">
    <property type="entry name" value="Insecticidal_toxin/plasmid_vir"/>
</dbReference>
<feature type="domain" description="ABC toxin N-terminal" evidence="5">
    <location>
        <begin position="969"/>
        <end position="1090"/>
    </location>
</feature>
<evidence type="ECO:0000313" key="7">
    <source>
        <dbReference type="EMBL" id="CBJ90246.1"/>
    </source>
</evidence>
<proteinExistence type="predicted"/>
<accession>D3VFD2</accession>
<dbReference type="EMBL" id="FN667742">
    <property type="protein sequence ID" value="CBJ90246.1"/>
    <property type="molecule type" value="Genomic_DNA"/>
</dbReference>
<dbReference type="InterPro" id="IPR041079">
    <property type="entry name" value="Neuraminidase-like"/>
</dbReference>
<dbReference type="Pfam" id="PF21963">
    <property type="entry name" value="TcdA1_RBD_2"/>
    <property type="match status" value="1"/>
</dbReference>
<feature type="domain" description="Neuraminidase-like" evidence="4">
    <location>
        <begin position="1121"/>
        <end position="1290"/>
    </location>
</feature>
<evidence type="ECO:0000256" key="1">
    <source>
        <dbReference type="ARBA" id="ARBA00023026"/>
    </source>
</evidence>
<keyword evidence="2" id="KW-0175">Coiled coil</keyword>
<feature type="domain" description="Tc toxin complex TcA C-terminal TcB-binding" evidence="3">
    <location>
        <begin position="2401"/>
        <end position="2468"/>
    </location>
</feature>
<evidence type="ECO:0000256" key="2">
    <source>
        <dbReference type="SAM" id="Coils"/>
    </source>
</evidence>